<gene>
    <name evidence="2" type="ORF">GCM10023116_38010</name>
</gene>
<name>A0ABP8V6S8_9GAMM</name>
<dbReference type="Proteomes" id="UP001500604">
    <property type="component" value="Unassembled WGS sequence"/>
</dbReference>
<comment type="caution">
    <text evidence="2">The sequence shown here is derived from an EMBL/GenBank/DDBJ whole genome shotgun (WGS) entry which is preliminary data.</text>
</comment>
<reference evidence="3" key="1">
    <citation type="journal article" date="2019" name="Int. J. Syst. Evol. Microbiol.">
        <title>The Global Catalogue of Microorganisms (GCM) 10K type strain sequencing project: providing services to taxonomists for standard genome sequencing and annotation.</title>
        <authorList>
            <consortium name="The Broad Institute Genomics Platform"/>
            <consortium name="The Broad Institute Genome Sequencing Center for Infectious Disease"/>
            <person name="Wu L."/>
            <person name="Ma J."/>
        </authorList>
    </citation>
    <scope>NUCLEOTIDE SEQUENCE [LARGE SCALE GENOMIC DNA]</scope>
    <source>
        <strain evidence="3">JCM 17805</strain>
    </source>
</reference>
<keyword evidence="1" id="KW-0472">Membrane</keyword>
<proteinExistence type="predicted"/>
<keyword evidence="3" id="KW-1185">Reference proteome</keyword>
<keyword evidence="1" id="KW-1133">Transmembrane helix</keyword>
<evidence type="ECO:0000313" key="3">
    <source>
        <dbReference type="Proteomes" id="UP001500604"/>
    </source>
</evidence>
<dbReference type="RefSeq" id="WP_345197902.1">
    <property type="nucleotide sequence ID" value="NZ_BAABFL010000454.1"/>
</dbReference>
<keyword evidence="1" id="KW-0812">Transmembrane</keyword>
<organism evidence="2 3">
    <name type="scientific">Kistimonas scapharcae</name>
    <dbReference type="NCBI Taxonomy" id="1036133"/>
    <lineage>
        <taxon>Bacteria</taxon>
        <taxon>Pseudomonadati</taxon>
        <taxon>Pseudomonadota</taxon>
        <taxon>Gammaproteobacteria</taxon>
        <taxon>Oceanospirillales</taxon>
        <taxon>Endozoicomonadaceae</taxon>
        <taxon>Kistimonas</taxon>
    </lineage>
</organism>
<protein>
    <submittedName>
        <fullName evidence="2">Uncharacterized protein</fullName>
    </submittedName>
</protein>
<sequence>METNAADEIINASTVDFRRLQPSHSTPVVVPPAPRKMLSDYVIQPVANAAITVCIYVLSAIVSIALFIQKNGTNNNPQSMPALSVSDTHRARGVIDNLANKIKPDYHLT</sequence>
<evidence type="ECO:0000256" key="1">
    <source>
        <dbReference type="SAM" id="Phobius"/>
    </source>
</evidence>
<feature type="transmembrane region" description="Helical" evidence="1">
    <location>
        <begin position="46"/>
        <end position="68"/>
    </location>
</feature>
<accession>A0ABP8V6S8</accession>
<evidence type="ECO:0000313" key="2">
    <source>
        <dbReference type="EMBL" id="GAA4651517.1"/>
    </source>
</evidence>
<dbReference type="EMBL" id="BAABFL010000454">
    <property type="protein sequence ID" value="GAA4651517.1"/>
    <property type="molecule type" value="Genomic_DNA"/>
</dbReference>